<reference evidence="2" key="1">
    <citation type="submission" date="2016-10" db="EMBL/GenBank/DDBJ databases">
        <authorList>
            <person name="Varghese N."/>
            <person name="Submissions S."/>
        </authorList>
    </citation>
    <scope>NUCLEOTIDE SEQUENCE [LARGE SCALE GENOMIC DNA]</scope>
    <source>
        <strain evidence="2">KPR-1</strain>
    </source>
</reference>
<sequence length="219" mass="23376">MRVFLWDLDGTLIDSGATIIGSIRQALAACGLPDVPEEQARGCVGPPLIEGLPRFCGVPLDAVHDVIAEYRRIYGATMTSAPIYPEVIETIEAATRHGVIHAIATAKPEVAAREILAAKNLTDHFTVITGADPTRGINHKEQVVELCLNRLTEAGIETSAAVMIGDRRYDMEGARVNGIDAVFVAWGYGSPSEADGFPIVHAPSELLAEWEPAPGQGQP</sequence>
<dbReference type="GO" id="GO:0004713">
    <property type="term" value="F:protein tyrosine kinase activity"/>
    <property type="evidence" value="ECO:0007669"/>
    <property type="project" value="TreeGrafter"/>
</dbReference>
<organism evidence="1 2">
    <name type="scientific">Bowdeniella nasicola</name>
    <dbReference type="NCBI Taxonomy" id="208480"/>
    <lineage>
        <taxon>Bacteria</taxon>
        <taxon>Bacillati</taxon>
        <taxon>Actinomycetota</taxon>
        <taxon>Actinomycetes</taxon>
        <taxon>Actinomycetales</taxon>
        <taxon>Actinomycetaceae</taxon>
        <taxon>Bowdeniella</taxon>
    </lineage>
</organism>
<dbReference type="Gene3D" id="1.10.150.240">
    <property type="entry name" value="Putative phosphatase, domain 2"/>
    <property type="match status" value="1"/>
</dbReference>
<dbReference type="InterPro" id="IPR036412">
    <property type="entry name" value="HAD-like_sf"/>
</dbReference>
<dbReference type="PANTHER" id="PTHR43434:SF20">
    <property type="entry name" value="5'-NUCLEOTIDASE"/>
    <property type="match status" value="1"/>
</dbReference>
<protein>
    <submittedName>
        <fullName evidence="1">Phosphoglycolate phosphatase</fullName>
    </submittedName>
</protein>
<dbReference type="Gene3D" id="3.40.50.1000">
    <property type="entry name" value="HAD superfamily/HAD-like"/>
    <property type="match status" value="1"/>
</dbReference>
<dbReference type="SFLD" id="SFLDG01129">
    <property type="entry name" value="C1.5:_HAD__Beta-PGM__Phosphata"/>
    <property type="match status" value="1"/>
</dbReference>
<dbReference type="OrthoDB" id="9776368at2"/>
<keyword evidence="2" id="KW-1185">Reference proteome</keyword>
<dbReference type="GO" id="GO:0005829">
    <property type="term" value="C:cytosol"/>
    <property type="evidence" value="ECO:0007669"/>
    <property type="project" value="TreeGrafter"/>
</dbReference>
<accession>A0A1H4DF87</accession>
<dbReference type="AlphaFoldDB" id="A0A1H4DF87"/>
<dbReference type="InterPro" id="IPR023214">
    <property type="entry name" value="HAD_sf"/>
</dbReference>
<dbReference type="PANTHER" id="PTHR43434">
    <property type="entry name" value="PHOSPHOGLYCOLATE PHOSPHATASE"/>
    <property type="match status" value="1"/>
</dbReference>
<name>A0A1H4DF87_9ACTO</name>
<dbReference type="Proteomes" id="UP000199288">
    <property type="component" value="Unassembled WGS sequence"/>
</dbReference>
<dbReference type="SFLD" id="SFLDS00003">
    <property type="entry name" value="Haloacid_Dehalogenase"/>
    <property type="match status" value="1"/>
</dbReference>
<dbReference type="InterPro" id="IPR050155">
    <property type="entry name" value="HAD-like_hydrolase_sf"/>
</dbReference>
<evidence type="ECO:0000313" key="2">
    <source>
        <dbReference type="Proteomes" id="UP000199288"/>
    </source>
</evidence>
<gene>
    <name evidence="1" type="ORF">SAMN02910418_02233</name>
</gene>
<dbReference type="InterPro" id="IPR023198">
    <property type="entry name" value="PGP-like_dom2"/>
</dbReference>
<dbReference type="SUPFAM" id="SSF56784">
    <property type="entry name" value="HAD-like"/>
    <property type="match status" value="1"/>
</dbReference>
<proteinExistence type="predicted"/>
<dbReference type="EMBL" id="FNQV01000016">
    <property type="protein sequence ID" value="SEA71425.1"/>
    <property type="molecule type" value="Genomic_DNA"/>
</dbReference>
<dbReference type="Pfam" id="PF13419">
    <property type="entry name" value="HAD_2"/>
    <property type="match status" value="1"/>
</dbReference>
<evidence type="ECO:0000313" key="1">
    <source>
        <dbReference type="EMBL" id="SEA71425.1"/>
    </source>
</evidence>
<dbReference type="RefSeq" id="WP_092565903.1">
    <property type="nucleotide sequence ID" value="NZ_FNQV01000016.1"/>
</dbReference>
<dbReference type="InterPro" id="IPR041492">
    <property type="entry name" value="HAD_2"/>
</dbReference>